<dbReference type="RefSeq" id="XP_068139509.1">
    <property type="nucleotide sequence ID" value="XM_068283408.1"/>
</dbReference>
<accession>A0A1D8NNN7</accession>
<evidence type="ECO:0000313" key="3">
    <source>
        <dbReference type="Proteomes" id="UP000182444"/>
    </source>
</evidence>
<name>A0A1D8NNN7_YARLL</name>
<protein>
    <submittedName>
        <fullName evidence="2">Uncharacterized protein</fullName>
    </submittedName>
</protein>
<evidence type="ECO:0000256" key="1">
    <source>
        <dbReference type="SAM" id="MobiDB-lite"/>
    </source>
</evidence>
<dbReference type="Proteomes" id="UP000182444">
    <property type="component" value="Chromosome 1F"/>
</dbReference>
<dbReference type="GeneID" id="94583988"/>
<gene>
    <name evidence="2" type="ORF">YALI1_F20547g</name>
</gene>
<dbReference type="EMBL" id="CP017558">
    <property type="protein sequence ID" value="AOW07218.1"/>
    <property type="molecule type" value="Genomic_DNA"/>
</dbReference>
<reference evidence="2 3" key="1">
    <citation type="journal article" date="2016" name="PLoS ONE">
        <title>Sequence Assembly of Yarrowia lipolytica Strain W29/CLIB89 Shows Transposable Element Diversity.</title>
        <authorList>
            <person name="Magnan C."/>
            <person name="Yu J."/>
            <person name="Chang I."/>
            <person name="Jahn E."/>
            <person name="Kanomata Y."/>
            <person name="Wu J."/>
            <person name="Zeller M."/>
            <person name="Oakes M."/>
            <person name="Baldi P."/>
            <person name="Sandmeyer S."/>
        </authorList>
    </citation>
    <scope>NUCLEOTIDE SEQUENCE [LARGE SCALE GENOMIC DNA]</scope>
    <source>
        <strain evidence="3">CLIB89(W29)</strain>
    </source>
</reference>
<dbReference type="VEuPathDB" id="FungiDB:YALI1_F20547g"/>
<evidence type="ECO:0000313" key="2">
    <source>
        <dbReference type="EMBL" id="AOW07218.1"/>
    </source>
</evidence>
<dbReference type="AlphaFoldDB" id="A0A1D8NNN7"/>
<proteinExistence type="predicted"/>
<sequence length="166" mass="18761">MSTVYTLHSYPESVTSYSRDSRLETSSFHKSLNLTHSASDATDEELFAHYYCHYSTYCTSRKVFLQHMFSSLVMVKTRKGRSGGDLRSTTSTGPVLRSSGPARPTKQPVKMGYSCVHHFINVRGNASRLSPTVESQLPGSSIYFTLVSRQQEKTRRKLEKELTSFC</sequence>
<feature type="region of interest" description="Disordered" evidence="1">
    <location>
        <begin position="80"/>
        <end position="107"/>
    </location>
</feature>
<organism evidence="2 3">
    <name type="scientific">Yarrowia lipolytica</name>
    <name type="common">Candida lipolytica</name>
    <dbReference type="NCBI Taxonomy" id="4952"/>
    <lineage>
        <taxon>Eukaryota</taxon>
        <taxon>Fungi</taxon>
        <taxon>Dikarya</taxon>
        <taxon>Ascomycota</taxon>
        <taxon>Saccharomycotina</taxon>
        <taxon>Dipodascomycetes</taxon>
        <taxon>Dipodascales</taxon>
        <taxon>Dipodascales incertae sedis</taxon>
        <taxon>Yarrowia</taxon>
    </lineage>
</organism>